<gene>
    <name evidence="2" type="ORF">AWM79_09820</name>
</gene>
<proteinExistence type="predicted"/>
<evidence type="ECO:0000256" key="1">
    <source>
        <dbReference type="SAM" id="MobiDB-lite"/>
    </source>
</evidence>
<dbReference type="EMBL" id="CP014135">
    <property type="protein sequence ID" value="AMB85578.1"/>
    <property type="molecule type" value="Genomic_DNA"/>
</dbReference>
<dbReference type="Proteomes" id="UP000063229">
    <property type="component" value="Chromosome"/>
</dbReference>
<dbReference type="KEGG" id="pagb:AWM79_09820"/>
<evidence type="ECO:0000313" key="3">
    <source>
        <dbReference type="Proteomes" id="UP000063229"/>
    </source>
</evidence>
<keyword evidence="3" id="KW-1185">Reference proteome</keyword>
<name>A0A0X1T0K0_PSEAA</name>
<accession>A0A0X1T0K0</accession>
<feature type="region of interest" description="Disordered" evidence="1">
    <location>
        <begin position="31"/>
        <end position="51"/>
    </location>
</feature>
<dbReference type="RefSeq" id="WP_060782720.1">
    <property type="nucleotide sequence ID" value="NZ_CP014135.1"/>
</dbReference>
<sequence>MKNTTINKEKSNYKSHDLELAITEFIKHGGTIEPASTKGPARDNYEIPTPATNEVDTTEEYARKVELLKNLITKGAGISALQYSLKMNKGEIRRIAQEQGLRIPHRRPLSTPRKYRTSLSAPAGSLADDVIAGHAMHYAALGYTAMEIAQALELTVRQVWELGRHYRFELKHHRDDSKE</sequence>
<dbReference type="AlphaFoldDB" id="A0A0X1T0K0"/>
<organism evidence="2 3">
    <name type="scientific">Pseudomonas agarici</name>
    <dbReference type="NCBI Taxonomy" id="46677"/>
    <lineage>
        <taxon>Bacteria</taxon>
        <taxon>Pseudomonadati</taxon>
        <taxon>Pseudomonadota</taxon>
        <taxon>Gammaproteobacteria</taxon>
        <taxon>Pseudomonadales</taxon>
        <taxon>Pseudomonadaceae</taxon>
        <taxon>Pseudomonas</taxon>
    </lineage>
</organism>
<reference evidence="2 3" key="1">
    <citation type="submission" date="2016-01" db="EMBL/GenBank/DDBJ databases">
        <authorList>
            <person name="McClelland M."/>
            <person name="Jain A."/>
            <person name="Saraogi P."/>
            <person name="Mendelson R."/>
            <person name="Westerman R."/>
            <person name="SanMiguel P."/>
            <person name="Csonka L."/>
        </authorList>
    </citation>
    <scope>NUCLEOTIDE SEQUENCE [LARGE SCALE GENOMIC DNA]</scope>
    <source>
        <strain evidence="2 3">NCPPB 2472</strain>
    </source>
</reference>
<evidence type="ECO:0000313" key="2">
    <source>
        <dbReference type="EMBL" id="AMB85578.1"/>
    </source>
</evidence>
<protein>
    <submittedName>
        <fullName evidence="2">Uncharacterized protein</fullName>
    </submittedName>
</protein>